<dbReference type="Gene3D" id="3.30.710.10">
    <property type="entry name" value="Potassium Channel Kv1.1, Chain A"/>
    <property type="match status" value="1"/>
</dbReference>
<dbReference type="HOGENOM" id="CLU_068279_1_1_1"/>
<evidence type="ECO:0000259" key="2">
    <source>
        <dbReference type="Pfam" id="PF00651"/>
    </source>
</evidence>
<gene>
    <name evidence="3" type="ORF">PV11_07870</name>
</gene>
<dbReference type="Proteomes" id="UP000053599">
    <property type="component" value="Unassembled WGS sequence"/>
</dbReference>
<proteinExistence type="predicted"/>
<evidence type="ECO:0000313" key="3">
    <source>
        <dbReference type="EMBL" id="KIV80369.1"/>
    </source>
</evidence>
<accession>A0A0D1YHC0</accession>
<feature type="region of interest" description="Disordered" evidence="1">
    <location>
        <begin position="273"/>
        <end position="297"/>
    </location>
</feature>
<evidence type="ECO:0000256" key="1">
    <source>
        <dbReference type="SAM" id="MobiDB-lite"/>
    </source>
</evidence>
<feature type="domain" description="BTB" evidence="2">
    <location>
        <begin position="46"/>
        <end position="145"/>
    </location>
</feature>
<dbReference type="InterPro" id="IPR011333">
    <property type="entry name" value="SKP1/BTB/POZ_sf"/>
</dbReference>
<reference evidence="3 4" key="1">
    <citation type="submission" date="2015-01" db="EMBL/GenBank/DDBJ databases">
        <title>The Genome Sequence of Exophiala sideris CBS121828.</title>
        <authorList>
            <consortium name="The Broad Institute Genomics Platform"/>
            <person name="Cuomo C."/>
            <person name="de Hoog S."/>
            <person name="Gorbushina A."/>
            <person name="Stielow B."/>
            <person name="Teixiera M."/>
            <person name="Abouelleil A."/>
            <person name="Chapman S.B."/>
            <person name="Priest M."/>
            <person name="Young S.K."/>
            <person name="Wortman J."/>
            <person name="Nusbaum C."/>
            <person name="Birren B."/>
        </authorList>
    </citation>
    <scope>NUCLEOTIDE SEQUENCE [LARGE SCALE GENOMIC DNA]</scope>
    <source>
        <strain evidence="3 4">CBS 121828</strain>
    </source>
</reference>
<dbReference type="CDD" id="cd18186">
    <property type="entry name" value="BTB_POZ_ZBTB_KLHL-like"/>
    <property type="match status" value="1"/>
</dbReference>
<feature type="region of interest" description="Disordered" evidence="1">
    <location>
        <begin position="1"/>
        <end position="24"/>
    </location>
</feature>
<dbReference type="PANTHER" id="PTHR47843:SF2">
    <property type="entry name" value="BTB DOMAIN-CONTAINING PROTEIN"/>
    <property type="match status" value="1"/>
</dbReference>
<dbReference type="AlphaFoldDB" id="A0A0D1YHC0"/>
<evidence type="ECO:0000313" key="4">
    <source>
        <dbReference type="Proteomes" id="UP000053599"/>
    </source>
</evidence>
<dbReference type="EMBL" id="KN846953">
    <property type="protein sequence ID" value="KIV80369.1"/>
    <property type="molecule type" value="Genomic_DNA"/>
</dbReference>
<dbReference type="SUPFAM" id="SSF54695">
    <property type="entry name" value="POZ domain"/>
    <property type="match status" value="1"/>
</dbReference>
<dbReference type="OrthoDB" id="4141102at2759"/>
<dbReference type="Pfam" id="PF00651">
    <property type="entry name" value="BTB"/>
    <property type="match status" value="1"/>
</dbReference>
<protein>
    <recommendedName>
        <fullName evidence="2">BTB domain-containing protein</fullName>
    </recommendedName>
</protein>
<dbReference type="PANTHER" id="PTHR47843">
    <property type="entry name" value="BTB DOMAIN-CONTAINING PROTEIN-RELATED"/>
    <property type="match status" value="1"/>
</dbReference>
<sequence>MDIIQQDFNPQPSPATRESVERQTDLQVSCSETDYEPGSFTADPIVTVIIGSKRKIYKLHRSLLMKSAFFAACLTSGMREQQDNEIVLPEDQCRGFDFVADWIYNEPVRDIMRQGTHDFHSAIYAYVLADKYCMPALQNALINKLAAYMLRSFLNPNSVILLAKLGVETGPLHDLMIAQFAYDLVNFPSTYYPRPVDRHSDSEDSEDDGLSDLGDLDTQPGWLEALEQVLTHPGLSTKLLRKVARTKKSFANPADYPEKYHVAIDLMLGNSRGQKRKADELDNGSKGGGEELSNVDM</sequence>
<dbReference type="InterPro" id="IPR000210">
    <property type="entry name" value="BTB/POZ_dom"/>
</dbReference>
<organism evidence="3 4">
    <name type="scientific">Exophiala sideris</name>
    <dbReference type="NCBI Taxonomy" id="1016849"/>
    <lineage>
        <taxon>Eukaryota</taxon>
        <taxon>Fungi</taxon>
        <taxon>Dikarya</taxon>
        <taxon>Ascomycota</taxon>
        <taxon>Pezizomycotina</taxon>
        <taxon>Eurotiomycetes</taxon>
        <taxon>Chaetothyriomycetidae</taxon>
        <taxon>Chaetothyriales</taxon>
        <taxon>Herpotrichiellaceae</taxon>
        <taxon>Exophiala</taxon>
    </lineage>
</organism>
<name>A0A0D1YHC0_9EURO</name>
<feature type="compositionally biased region" description="Polar residues" evidence="1">
    <location>
        <begin position="1"/>
        <end position="16"/>
    </location>
</feature>
<dbReference type="STRING" id="1016849.A0A0D1YHC0"/>